<evidence type="ECO:0000313" key="2">
    <source>
        <dbReference type="Proteomes" id="UP000244178"/>
    </source>
</evidence>
<proteinExistence type="predicted"/>
<dbReference type="EMBL" id="PYJM01000002">
    <property type="protein sequence ID" value="PUA45145.1"/>
    <property type="molecule type" value="Genomic_DNA"/>
</dbReference>
<comment type="caution">
    <text evidence="1">The sequence shown here is derived from an EMBL/GenBank/DDBJ whole genome shotgun (WGS) entry which is preliminary data.</text>
</comment>
<dbReference type="AlphaFoldDB" id="A0A2T6GLV6"/>
<dbReference type="Proteomes" id="UP000244178">
    <property type="component" value="Unassembled WGS sequence"/>
</dbReference>
<name>A0A2T6GLV6_9PSED</name>
<evidence type="ECO:0000313" key="1">
    <source>
        <dbReference type="EMBL" id="PUA45145.1"/>
    </source>
</evidence>
<accession>A0A2T6GLV6</accession>
<reference evidence="1 2" key="1">
    <citation type="submission" date="2018-03" db="EMBL/GenBank/DDBJ databases">
        <title>Draft genome sequence of the plant growth promoting rhizobacterium Pseudomonas protegens strain BNJ-SS-45 isolated from wheat (Triticum aestivum) rhizosphere.</title>
        <authorList>
            <person name="Bajpai A."/>
            <person name="Shende K."/>
            <person name="Meena N."/>
            <person name="Upadhyayula S.R."/>
            <person name="Suravajhala P."/>
            <person name="Medicherla K.M."/>
            <person name="Johri B.N."/>
        </authorList>
    </citation>
    <scope>NUCLEOTIDE SEQUENCE [LARGE SCALE GENOMIC DNA]</scope>
    <source>
        <strain evidence="1 2">BNJ-SS-45</strain>
    </source>
</reference>
<protein>
    <submittedName>
        <fullName evidence="1">DUF3726 domain-containing protein</fullName>
    </submittedName>
</protein>
<organism evidence="1 2">
    <name type="scientific">Pseudomonas protegens</name>
    <dbReference type="NCBI Taxonomy" id="380021"/>
    <lineage>
        <taxon>Bacteria</taxon>
        <taxon>Pseudomonadati</taxon>
        <taxon>Pseudomonadota</taxon>
        <taxon>Gammaproteobacteria</taxon>
        <taxon>Pseudomonadales</taxon>
        <taxon>Pseudomonadaceae</taxon>
        <taxon>Pseudomonas</taxon>
    </lineage>
</organism>
<dbReference type="InterPro" id="IPR022201">
    <property type="entry name" value="DUF3726"/>
</dbReference>
<gene>
    <name evidence="1" type="ORF">C5U62_06505</name>
</gene>
<dbReference type="Pfam" id="PF12525">
    <property type="entry name" value="DUF3726"/>
    <property type="match status" value="1"/>
</dbReference>
<sequence>MHASLNEIESLCKKAARGAGLSWGLAEEAGKAARWLSAHGLDGPGVLAQQLQENDGCAYAQLAPDVSAEPWQGPGHALCPLIAGATLSDHAHLLRHNGDIELRHVAHPQLLLPFASSIARQLGMWLELSWEACRLRFAPTGEAWLIQAQSLGAASTAQVRCASVPPAEPLGKALVGKIPELGDSPQHDLDHLAARTYVPASEASRLLGAGAGLSDNN</sequence>
<dbReference type="RefSeq" id="WP_108544133.1">
    <property type="nucleotide sequence ID" value="NZ_PYJM01000002.1"/>
</dbReference>